<keyword evidence="3" id="KW-0472">Membrane</keyword>
<evidence type="ECO:0000313" key="5">
    <source>
        <dbReference type="Proteomes" id="UP000324831"/>
    </source>
</evidence>
<reference evidence="4 5" key="1">
    <citation type="submission" date="2019-01" db="EMBL/GenBank/DDBJ databases">
        <title>Draft genome sequences of Candidatus Mycoplasma haemohominis SWG34-3 identified from a patient with pyrexia, anemia and liver dysfunction.</title>
        <authorList>
            <person name="Sekizuka T."/>
            <person name="Hattori N."/>
            <person name="Katano H."/>
            <person name="Takuma T."/>
            <person name="Ito T."/>
            <person name="Arai N."/>
            <person name="Yanai R."/>
            <person name="Ishii S."/>
            <person name="Miura Y."/>
            <person name="Tokunaga T."/>
            <person name="Watanabe H."/>
            <person name="Nomura N."/>
            <person name="Eguchi J."/>
            <person name="Arai T."/>
            <person name="Hasegawa H."/>
            <person name="Nakamaki T."/>
            <person name="Wakita T."/>
            <person name="Niki Y."/>
            <person name="Kuroda M."/>
        </authorList>
    </citation>
    <scope>NUCLEOTIDE SEQUENCE [LARGE SCALE GENOMIC DNA]</scope>
    <source>
        <strain evidence="4">SWG34-3</strain>
    </source>
</reference>
<keyword evidence="1" id="KW-0175">Coiled coil</keyword>
<dbReference type="EMBL" id="BIMN01000001">
    <property type="protein sequence ID" value="GCE63154.1"/>
    <property type="molecule type" value="Genomic_DNA"/>
</dbReference>
<dbReference type="AlphaFoldDB" id="A0A478FQG6"/>
<feature type="region of interest" description="Disordered" evidence="2">
    <location>
        <begin position="65"/>
        <end position="153"/>
    </location>
</feature>
<feature type="coiled-coil region" evidence="1">
    <location>
        <begin position="203"/>
        <end position="230"/>
    </location>
</feature>
<comment type="caution">
    <text evidence="4">The sequence shown here is derived from an EMBL/GenBank/DDBJ whole genome shotgun (WGS) entry which is preliminary data.</text>
</comment>
<accession>A0A478FQG6</accession>
<dbReference type="Proteomes" id="UP000324831">
    <property type="component" value="Unassembled WGS sequence"/>
</dbReference>
<feature type="transmembrane region" description="Helical" evidence="3">
    <location>
        <begin position="7"/>
        <end position="29"/>
    </location>
</feature>
<evidence type="ECO:0000256" key="1">
    <source>
        <dbReference type="SAM" id="Coils"/>
    </source>
</evidence>
<proteinExistence type="predicted"/>
<dbReference type="RefSeq" id="WP_216082754.1">
    <property type="nucleotide sequence ID" value="NZ_CACTIB010000008.1"/>
</dbReference>
<evidence type="ECO:0000313" key="4">
    <source>
        <dbReference type="EMBL" id="GCE63154.1"/>
    </source>
</evidence>
<evidence type="ECO:0000256" key="2">
    <source>
        <dbReference type="SAM" id="MobiDB-lite"/>
    </source>
</evidence>
<evidence type="ECO:0000256" key="3">
    <source>
        <dbReference type="SAM" id="Phobius"/>
    </source>
</evidence>
<name>A0A478FQG6_9MOLU</name>
<organism evidence="4 5">
    <name type="scientific">Candidatus Mycoplasma haematohominis</name>
    <dbReference type="NCBI Taxonomy" id="1494318"/>
    <lineage>
        <taxon>Bacteria</taxon>
        <taxon>Bacillati</taxon>
        <taxon>Mycoplasmatota</taxon>
        <taxon>Mollicutes</taxon>
        <taxon>Mycoplasmataceae</taxon>
        <taxon>Mycoplasma</taxon>
    </lineage>
</organism>
<keyword evidence="3" id="KW-1133">Transmembrane helix</keyword>
<sequence length="283" mass="32682">MFIALGIGFFTLLGFAVTGISCLFGWALFGSKSCTPPLNGRSTLTVSFQKTDLIVAPENLSLEETKAEKLESKEEEESKIRKPKDAEEQNGLQEKEKLDKEQAKREEQERLDREKKEKEERERQLLEQKRQEEEAARKAQEEQKRMEAERRAKEEEAKRLAEKIKREKEDEILEKLVNELTAVLSVATVKKTEAPGRAKVTVINAGKRSRRDLLNELRELTREVQKALKENIWFRTQNANSLLSELIMVDEQTINLEKLKCFLENLGECAKNWKDGFGCKKLN</sequence>
<protein>
    <submittedName>
        <fullName evidence="4">Uncharacterized protein</fullName>
    </submittedName>
</protein>
<gene>
    <name evidence="4" type="ORF">MHSWG343_01320</name>
</gene>
<keyword evidence="3" id="KW-0812">Transmembrane</keyword>